<accession>A0ABX1RJ21</accession>
<dbReference type="Pfam" id="PF00583">
    <property type="entry name" value="Acetyltransf_1"/>
    <property type="match status" value="1"/>
</dbReference>
<protein>
    <submittedName>
        <fullName evidence="4">GNAT family N-acetyltransferase</fullName>
    </submittedName>
</protein>
<evidence type="ECO:0000256" key="1">
    <source>
        <dbReference type="ARBA" id="ARBA00022679"/>
    </source>
</evidence>
<dbReference type="InterPro" id="IPR050832">
    <property type="entry name" value="Bact_Acetyltransf"/>
</dbReference>
<dbReference type="SUPFAM" id="SSF55729">
    <property type="entry name" value="Acyl-CoA N-acyltransferases (Nat)"/>
    <property type="match status" value="1"/>
</dbReference>
<dbReference type="Proteomes" id="UP001296706">
    <property type="component" value="Unassembled WGS sequence"/>
</dbReference>
<evidence type="ECO:0000313" key="4">
    <source>
        <dbReference type="EMBL" id="NMH79100.1"/>
    </source>
</evidence>
<dbReference type="InterPro" id="IPR016181">
    <property type="entry name" value="Acyl_CoA_acyltransferase"/>
</dbReference>
<dbReference type="InterPro" id="IPR000182">
    <property type="entry name" value="GNAT_dom"/>
</dbReference>
<dbReference type="CDD" id="cd04301">
    <property type="entry name" value="NAT_SF"/>
    <property type="match status" value="1"/>
</dbReference>
<dbReference type="PANTHER" id="PTHR43877">
    <property type="entry name" value="AMINOALKYLPHOSPHONATE N-ACETYLTRANSFERASE-RELATED-RELATED"/>
    <property type="match status" value="1"/>
</dbReference>
<gene>
    <name evidence="4" type="ORF">HF577_18650</name>
</gene>
<keyword evidence="5" id="KW-1185">Reference proteome</keyword>
<keyword evidence="2" id="KW-0012">Acyltransferase</keyword>
<reference evidence="4 5" key="1">
    <citation type="submission" date="2020-04" db="EMBL/GenBank/DDBJ databases">
        <authorList>
            <person name="Klaysubun C."/>
            <person name="Duangmal K."/>
            <person name="Lipun K."/>
        </authorList>
    </citation>
    <scope>NUCLEOTIDE SEQUENCE [LARGE SCALE GENOMIC DNA]</scope>
    <source>
        <strain evidence="4 5">JCM 11839</strain>
    </source>
</reference>
<dbReference type="PROSITE" id="PS51186">
    <property type="entry name" value="GNAT"/>
    <property type="match status" value="1"/>
</dbReference>
<evidence type="ECO:0000256" key="2">
    <source>
        <dbReference type="ARBA" id="ARBA00023315"/>
    </source>
</evidence>
<dbReference type="Gene3D" id="3.40.630.30">
    <property type="match status" value="1"/>
</dbReference>
<evidence type="ECO:0000259" key="3">
    <source>
        <dbReference type="PROSITE" id="PS51186"/>
    </source>
</evidence>
<sequence>MDTALGTLWVAVTRAGGAVGFAPDAPEADIRAAAVQAVEDVRAERQQLIVIGADHTLAGTVFLRTGVGVQAHRADVLRLMVRPDLQGRGWGRTLLDAAVAHATALGLEQLMLSTRGGTDVAGFYLRRGFTEVGVWPETLRLGPDDLRDEHWFQLRLR</sequence>
<feature type="domain" description="N-acetyltransferase" evidence="3">
    <location>
        <begin position="7"/>
        <end position="153"/>
    </location>
</feature>
<evidence type="ECO:0000313" key="5">
    <source>
        <dbReference type="Proteomes" id="UP001296706"/>
    </source>
</evidence>
<proteinExistence type="predicted"/>
<organism evidence="4 5">
    <name type="scientific">Pseudonocardia xinjiangensis</name>
    <dbReference type="NCBI Taxonomy" id="75289"/>
    <lineage>
        <taxon>Bacteria</taxon>
        <taxon>Bacillati</taxon>
        <taxon>Actinomycetota</taxon>
        <taxon>Actinomycetes</taxon>
        <taxon>Pseudonocardiales</taxon>
        <taxon>Pseudonocardiaceae</taxon>
        <taxon>Pseudonocardia</taxon>
    </lineage>
</organism>
<comment type="caution">
    <text evidence="4">The sequence shown here is derived from an EMBL/GenBank/DDBJ whole genome shotgun (WGS) entry which is preliminary data.</text>
</comment>
<dbReference type="EMBL" id="JAAXKY010000059">
    <property type="protein sequence ID" value="NMH79100.1"/>
    <property type="molecule type" value="Genomic_DNA"/>
</dbReference>
<name>A0ABX1RJ21_9PSEU</name>
<keyword evidence="1" id="KW-0808">Transferase</keyword>